<dbReference type="EMBL" id="JADAQX010000095">
    <property type="protein sequence ID" value="KAF8822038.1"/>
    <property type="molecule type" value="Genomic_DNA"/>
</dbReference>
<name>A0ABQ7JDD1_9APIC</name>
<keyword evidence="3" id="KW-0067">ATP-binding</keyword>
<reference evidence="4 5" key="1">
    <citation type="journal article" date="2020" name="bioRxiv">
        <title>Metabolic contributions of an alphaproteobacterial endosymbiont in the apicomplexan Cardiosporidium cionae.</title>
        <authorList>
            <person name="Hunter E.S."/>
            <person name="Paight C.J."/>
            <person name="Lane C.E."/>
        </authorList>
    </citation>
    <scope>NUCLEOTIDE SEQUENCE [LARGE SCALE GENOMIC DNA]</scope>
    <source>
        <strain evidence="4">ESH_2018</strain>
    </source>
</reference>
<proteinExistence type="predicted"/>
<dbReference type="PANTHER" id="PTHR12241">
    <property type="entry name" value="TUBULIN POLYGLUTAMYLASE"/>
    <property type="match status" value="1"/>
</dbReference>
<dbReference type="Pfam" id="PF03133">
    <property type="entry name" value="TTL"/>
    <property type="match status" value="1"/>
</dbReference>
<dbReference type="InterPro" id="IPR004344">
    <property type="entry name" value="TTL/TTLL_fam"/>
</dbReference>
<comment type="caution">
    <text evidence="4">The sequence shown here is derived from an EMBL/GenBank/DDBJ whole genome shotgun (WGS) entry which is preliminary data.</text>
</comment>
<accession>A0ABQ7JDD1</accession>
<keyword evidence="2" id="KW-0547">Nucleotide-binding</keyword>
<evidence type="ECO:0000256" key="2">
    <source>
        <dbReference type="ARBA" id="ARBA00022741"/>
    </source>
</evidence>
<dbReference type="Gene3D" id="3.30.470.20">
    <property type="entry name" value="ATP-grasp fold, B domain"/>
    <property type="match status" value="1"/>
</dbReference>
<evidence type="ECO:0000313" key="5">
    <source>
        <dbReference type="Proteomes" id="UP000823046"/>
    </source>
</evidence>
<organism evidence="4 5">
    <name type="scientific">Cardiosporidium cionae</name>
    <dbReference type="NCBI Taxonomy" id="476202"/>
    <lineage>
        <taxon>Eukaryota</taxon>
        <taxon>Sar</taxon>
        <taxon>Alveolata</taxon>
        <taxon>Apicomplexa</taxon>
        <taxon>Aconoidasida</taxon>
        <taxon>Nephromycida</taxon>
        <taxon>Cardiosporidium</taxon>
    </lineage>
</organism>
<dbReference type="GO" id="GO:0016874">
    <property type="term" value="F:ligase activity"/>
    <property type="evidence" value="ECO:0007669"/>
    <property type="project" value="UniProtKB-KW"/>
</dbReference>
<protein>
    <submittedName>
        <fullName evidence="4">Tubulin-tyrosine ligase family protein</fullName>
    </submittedName>
</protein>
<keyword evidence="5" id="KW-1185">Reference proteome</keyword>
<dbReference type="Proteomes" id="UP000823046">
    <property type="component" value="Unassembled WGS sequence"/>
</dbReference>
<sequence length="484" mass="56324">MTDIAWIDISLGPERLARMKQYQKVNHFVGTCAITRFIASYCWQIVRCPMRTYRKNSLGRNLTRMKKYHPQAYKFFPPTWILPADMMELKNQLYTKKIRTFIIKPDTGSQGKGIFLSQRLEDIKPDENLVVQRYVHKPLLLDGFKFDLRIYVLITGCNPLRVFLHREGLGRLATREYRTPSTDNLSCSTMHLTNYSVNKMSSSFLRSVDPFDATLGHKRSLRHVFQLLSLQGYDMEKVMADIEDLAVKTIVTIQPNLAHAYNSCQPDDLSNSMCFEILGFDVILDYKLKPWLLEVNHSPSFSVDSQVDQAVKSAVISDTLSLLNIHIENKHRYKANLKNQISSRLIKGTTPKLTRDERMKQRQEISAELEQIRTRWEDENKGGYKRIYPSVNLNHYAEYFKTAAQVWESQTGNNKKRFEHAKRQKEEIANRAYAKNKKLKANRIKRENTNSIRRSKENELSSSRCAEATKICEYATSLHIDHLQ</sequence>
<evidence type="ECO:0000256" key="1">
    <source>
        <dbReference type="ARBA" id="ARBA00022598"/>
    </source>
</evidence>
<dbReference type="PROSITE" id="PS51221">
    <property type="entry name" value="TTL"/>
    <property type="match status" value="1"/>
</dbReference>
<gene>
    <name evidence="4" type="ORF">IE077_004227</name>
</gene>
<keyword evidence="1 4" id="KW-0436">Ligase</keyword>
<dbReference type="SUPFAM" id="SSF56059">
    <property type="entry name" value="Glutathione synthetase ATP-binding domain-like"/>
    <property type="match status" value="1"/>
</dbReference>
<evidence type="ECO:0000313" key="4">
    <source>
        <dbReference type="EMBL" id="KAF8822038.1"/>
    </source>
</evidence>
<evidence type="ECO:0000256" key="3">
    <source>
        <dbReference type="ARBA" id="ARBA00022840"/>
    </source>
</evidence>
<dbReference type="PANTHER" id="PTHR12241:SF147">
    <property type="entry name" value="TUBULIN POLYGLUTAMYLASE TTLL7"/>
    <property type="match status" value="1"/>
</dbReference>